<comment type="caution">
    <text evidence="2">The sequence shown here is derived from an EMBL/GenBank/DDBJ whole genome shotgun (WGS) entry which is preliminary data.</text>
</comment>
<dbReference type="Proteomes" id="UP000770586">
    <property type="component" value="Unassembled WGS sequence"/>
</dbReference>
<proteinExistence type="predicted"/>
<feature type="transmembrane region" description="Helical" evidence="1">
    <location>
        <begin position="81"/>
        <end position="103"/>
    </location>
</feature>
<dbReference type="EMBL" id="JAGGKE010000001">
    <property type="protein sequence ID" value="MBP1900433.1"/>
    <property type="molecule type" value="Genomic_DNA"/>
</dbReference>
<evidence type="ECO:0000313" key="2">
    <source>
        <dbReference type="EMBL" id="MBP1900433.1"/>
    </source>
</evidence>
<keyword evidence="1" id="KW-0812">Transmembrane</keyword>
<evidence type="ECO:0000256" key="1">
    <source>
        <dbReference type="SAM" id="Phobius"/>
    </source>
</evidence>
<gene>
    <name evidence="2" type="ORF">J2744_000085</name>
</gene>
<sequence length="129" mass="12655">MNSPLQSLRSRRAAAGVEDIVGVAALIVGAAIALFGLLLLPASLLGGGHVVAIGLSFAVAGALAADIGVDRLGLSDAARRRLALAFGVLAVLLAVAFVVVNYASFSGPIEVSGSESAASALRLAGFGSA</sequence>
<keyword evidence="1" id="KW-0472">Membrane</keyword>
<keyword evidence="1" id="KW-1133">Transmembrane helix</keyword>
<dbReference type="AlphaFoldDB" id="A0A8J7RAS9"/>
<feature type="transmembrane region" description="Helical" evidence="1">
    <location>
        <begin position="20"/>
        <end position="44"/>
    </location>
</feature>
<feature type="transmembrane region" description="Helical" evidence="1">
    <location>
        <begin position="50"/>
        <end position="69"/>
    </location>
</feature>
<keyword evidence="3" id="KW-1185">Reference proteome</keyword>
<organism evidence="2 3">
    <name type="scientific">Halorubrum trapanicum</name>
    <dbReference type="NCBI Taxonomy" id="29284"/>
    <lineage>
        <taxon>Archaea</taxon>
        <taxon>Methanobacteriati</taxon>
        <taxon>Methanobacteriota</taxon>
        <taxon>Stenosarchaea group</taxon>
        <taxon>Halobacteria</taxon>
        <taxon>Halobacteriales</taxon>
        <taxon>Haloferacaceae</taxon>
        <taxon>Halorubrum</taxon>
    </lineage>
</organism>
<dbReference type="RefSeq" id="WP_245203108.1">
    <property type="nucleotide sequence ID" value="NZ_BAAADX010000003.1"/>
</dbReference>
<name>A0A8J7RAS9_9EURY</name>
<evidence type="ECO:0000313" key="3">
    <source>
        <dbReference type="Proteomes" id="UP000770586"/>
    </source>
</evidence>
<reference evidence="2 3" key="1">
    <citation type="submission" date="2021-03" db="EMBL/GenBank/DDBJ databases">
        <title>Genomic Encyclopedia of Type Strains, Phase IV (KMG-IV): sequencing the most valuable type-strain genomes for metagenomic binning, comparative biology and taxonomic classification.</title>
        <authorList>
            <person name="Goeker M."/>
        </authorList>
    </citation>
    <scope>NUCLEOTIDE SEQUENCE [LARGE SCALE GENOMIC DNA]</scope>
    <source>
        <strain evidence="2 3">DSM 12287</strain>
    </source>
</reference>
<protein>
    <submittedName>
        <fullName evidence="2">Putative membrane protein</fullName>
    </submittedName>
</protein>
<accession>A0A8J7RAS9</accession>